<reference evidence="10 11" key="1">
    <citation type="submission" date="2015-12" db="EMBL/GenBank/DDBJ databases">
        <title>The genome of Folsomia candida.</title>
        <authorList>
            <person name="Faddeeva A."/>
            <person name="Derks M.F."/>
            <person name="Anvar Y."/>
            <person name="Smit S."/>
            <person name="Van Straalen N."/>
            <person name="Roelofs D."/>
        </authorList>
    </citation>
    <scope>NUCLEOTIDE SEQUENCE [LARGE SCALE GENOMIC DNA]</scope>
    <source>
        <strain evidence="10 11">VU population</strain>
        <tissue evidence="10">Whole body</tissue>
    </source>
</reference>
<evidence type="ECO:0000256" key="5">
    <source>
        <dbReference type="ARBA" id="ARBA00022741"/>
    </source>
</evidence>
<dbReference type="Gene3D" id="3.40.50.12780">
    <property type="entry name" value="N-terminal domain of ligase-like"/>
    <property type="match status" value="1"/>
</dbReference>
<dbReference type="OrthoDB" id="8248520at2759"/>
<dbReference type="InterPro" id="IPR020845">
    <property type="entry name" value="AMP-binding_CS"/>
</dbReference>
<dbReference type="NCBIfam" id="NF002937">
    <property type="entry name" value="PRK03584.1"/>
    <property type="match status" value="1"/>
</dbReference>
<dbReference type="InterPro" id="IPR005914">
    <property type="entry name" value="Acac_CoA_synth"/>
</dbReference>
<dbReference type="InterPro" id="IPR000873">
    <property type="entry name" value="AMP-dep_synth/lig_dom"/>
</dbReference>
<comment type="caution">
    <text evidence="10">The sequence shown here is derived from an EMBL/GenBank/DDBJ whole genome shotgun (WGS) entry which is preliminary data.</text>
</comment>
<dbReference type="AlphaFoldDB" id="A0A226EKE5"/>
<dbReference type="SUPFAM" id="SSF56801">
    <property type="entry name" value="Acetyl-CoA synthetase-like"/>
    <property type="match status" value="1"/>
</dbReference>
<keyword evidence="7" id="KW-0963">Cytoplasm</keyword>
<dbReference type="GO" id="GO:0030729">
    <property type="term" value="F:acetoacetate-CoA ligase activity"/>
    <property type="evidence" value="ECO:0007669"/>
    <property type="project" value="UniProtKB-UniRule"/>
</dbReference>
<evidence type="ECO:0000313" key="11">
    <source>
        <dbReference type="Proteomes" id="UP000198287"/>
    </source>
</evidence>
<dbReference type="GO" id="GO:0005524">
    <property type="term" value="F:ATP binding"/>
    <property type="evidence" value="ECO:0007669"/>
    <property type="project" value="UniProtKB-UniRule"/>
</dbReference>
<feature type="domain" description="AMP-dependent synthetase/ligase" evidence="8">
    <location>
        <begin position="103"/>
        <end position="492"/>
    </location>
</feature>
<dbReference type="EMBL" id="LNIX01000003">
    <property type="protein sequence ID" value="OXA57929.1"/>
    <property type="molecule type" value="Genomic_DNA"/>
</dbReference>
<dbReference type="PANTHER" id="PTHR42921">
    <property type="entry name" value="ACETOACETYL-COA SYNTHETASE"/>
    <property type="match status" value="1"/>
</dbReference>
<dbReference type="InterPro" id="IPR032387">
    <property type="entry name" value="ACAS_N"/>
</dbReference>
<dbReference type="Pfam" id="PF16177">
    <property type="entry name" value="ACAS_N"/>
    <property type="match status" value="1"/>
</dbReference>
<comment type="similarity">
    <text evidence="1 7">Belongs to the ATP-dependent AMP-binding enzyme family.</text>
</comment>
<dbReference type="Proteomes" id="UP000198287">
    <property type="component" value="Unassembled WGS sequence"/>
</dbReference>
<comment type="catalytic activity">
    <reaction evidence="7">
        <text>acetoacetate + ATP + CoA = acetoacetyl-CoA + AMP + diphosphate</text>
        <dbReference type="Rhea" id="RHEA:16117"/>
        <dbReference type="ChEBI" id="CHEBI:13705"/>
        <dbReference type="ChEBI" id="CHEBI:30616"/>
        <dbReference type="ChEBI" id="CHEBI:33019"/>
        <dbReference type="ChEBI" id="CHEBI:57286"/>
        <dbReference type="ChEBI" id="CHEBI:57287"/>
        <dbReference type="ChEBI" id="CHEBI:456215"/>
        <dbReference type="EC" id="6.2.1.16"/>
    </reaction>
</comment>
<dbReference type="Pfam" id="PF00501">
    <property type="entry name" value="AMP-binding"/>
    <property type="match status" value="1"/>
</dbReference>
<evidence type="ECO:0000256" key="1">
    <source>
        <dbReference type="ARBA" id="ARBA00006432"/>
    </source>
</evidence>
<evidence type="ECO:0000256" key="3">
    <source>
        <dbReference type="ARBA" id="ARBA00015326"/>
    </source>
</evidence>
<gene>
    <name evidence="10" type="ORF">Fcan01_07613</name>
</gene>
<evidence type="ECO:0000313" key="10">
    <source>
        <dbReference type="EMBL" id="OXA57929.1"/>
    </source>
</evidence>
<comment type="function">
    <text evidence="7">Converts acetoacetate to acetoacetyl-CoA in the cytosol.</text>
</comment>
<sequence>MGSIAQAPLWTPNPETLSSLRLDALRRKVNEKFGTKLVTYADLHKWSVAEPSAFWNEVWDLAEIIHSEPFTSVIDESIRIDSIPKWFVGTKLNYAENLLEKGQHDDIAIFYKGEGHPEPTKLTYGELRTEVAVWAAALRNAGVGKDDVVCGILPNAPETLIALLATSALGATWTSTSPDYGVTGIVERFKQTEPKILISVNAVFYNGKVHSMSKKLHQLVSDLPSLEKIVVIPFIQGQEAGAIDIPKSKWTWASEFLNNFRSLKTRLVYEQVPFNHPLFIMYSSGTTGKPKCMVHSVGGTLMKHAEEHLLQSNLKKTDVIFYYTTVGWMMYQWLISSLITGCTVILYDGAPSKALWSLIDEFKITIFGTSAKWLAVQEEVARKCIKLDGEDVEALKKELNKNKTSLKMILSTGSPLKPQSFDFIYEYVKHDVLVGSISGGTDCIGCFMGQNPMLPVYRGEIQSYHLGCDLDCVDDEGESVIGERGELVVRTPFPSMPTKFHNDTDGLLYKKAYFAKHTGIWAHGDFIMINPQTKGIVMLGRSDATLNPNGVRFGSAEIYQIVEHFIEVSDSVCVAQRNEAGTDERVVLFLRLLPNIAFSDDLVNRIKLVIREQLSPRHVPAVILPISDIPYTISGKKVEIAVRNIIEGEEVKNVGALANPKCLDLYRNIPVLQTYS</sequence>
<name>A0A226EKE5_FOLCA</name>
<comment type="subcellular location">
    <subcellularLocation>
        <location evidence="7">Cytoplasm</location>
        <location evidence="7">Cytosol</location>
    </subcellularLocation>
</comment>
<evidence type="ECO:0000256" key="4">
    <source>
        <dbReference type="ARBA" id="ARBA00022598"/>
    </source>
</evidence>
<dbReference type="GO" id="GO:0005829">
    <property type="term" value="C:cytosol"/>
    <property type="evidence" value="ECO:0007669"/>
    <property type="project" value="UniProtKB-SubCell"/>
</dbReference>
<accession>A0A226EKE5</accession>
<feature type="domain" description="Acetyl-coenzyme A synthetase N-terminal" evidence="9">
    <location>
        <begin position="40"/>
        <end position="97"/>
    </location>
</feature>
<dbReference type="NCBIfam" id="TIGR01217">
    <property type="entry name" value="ac_ac_CoA_syn"/>
    <property type="match status" value="1"/>
</dbReference>
<dbReference type="InterPro" id="IPR042099">
    <property type="entry name" value="ANL_N_sf"/>
</dbReference>
<keyword evidence="11" id="KW-1185">Reference proteome</keyword>
<evidence type="ECO:0000256" key="6">
    <source>
        <dbReference type="ARBA" id="ARBA00022840"/>
    </source>
</evidence>
<keyword evidence="7" id="KW-0276">Fatty acid metabolism</keyword>
<dbReference type="STRING" id="158441.A0A226EKE5"/>
<organism evidence="10 11">
    <name type="scientific">Folsomia candida</name>
    <name type="common">Springtail</name>
    <dbReference type="NCBI Taxonomy" id="158441"/>
    <lineage>
        <taxon>Eukaryota</taxon>
        <taxon>Metazoa</taxon>
        <taxon>Ecdysozoa</taxon>
        <taxon>Arthropoda</taxon>
        <taxon>Hexapoda</taxon>
        <taxon>Collembola</taxon>
        <taxon>Entomobryomorpha</taxon>
        <taxon>Isotomoidea</taxon>
        <taxon>Isotomidae</taxon>
        <taxon>Proisotominae</taxon>
        <taxon>Folsomia</taxon>
    </lineage>
</organism>
<dbReference type="Gene3D" id="3.30.300.30">
    <property type="match status" value="1"/>
</dbReference>
<dbReference type="InterPro" id="IPR045851">
    <property type="entry name" value="AMP-bd_C_sf"/>
</dbReference>
<keyword evidence="7" id="KW-0443">Lipid metabolism</keyword>
<evidence type="ECO:0000259" key="9">
    <source>
        <dbReference type="Pfam" id="PF16177"/>
    </source>
</evidence>
<dbReference type="PROSITE" id="PS00455">
    <property type="entry name" value="AMP_BINDING"/>
    <property type="match status" value="1"/>
</dbReference>
<dbReference type="GO" id="GO:0006631">
    <property type="term" value="P:fatty acid metabolic process"/>
    <property type="evidence" value="ECO:0007669"/>
    <property type="project" value="UniProtKB-UniRule"/>
</dbReference>
<evidence type="ECO:0000256" key="7">
    <source>
        <dbReference type="RuleBase" id="RU367019"/>
    </source>
</evidence>
<dbReference type="EC" id="6.2.1.16" evidence="2 7"/>
<dbReference type="OMA" id="MPNTWQT"/>
<protein>
    <recommendedName>
        <fullName evidence="3 7">Acetoacetyl-CoA synthetase</fullName>
        <ecNumber evidence="2 7">6.2.1.16</ecNumber>
    </recommendedName>
</protein>
<evidence type="ECO:0000259" key="8">
    <source>
        <dbReference type="Pfam" id="PF00501"/>
    </source>
</evidence>
<dbReference type="PANTHER" id="PTHR42921:SF1">
    <property type="entry name" value="ACETOACETYL-COA SYNTHETASE"/>
    <property type="match status" value="1"/>
</dbReference>
<proteinExistence type="inferred from homology"/>
<keyword evidence="6 7" id="KW-0067">ATP-binding</keyword>
<keyword evidence="4 7" id="KW-0436">Ligase</keyword>
<evidence type="ECO:0000256" key="2">
    <source>
        <dbReference type="ARBA" id="ARBA00012988"/>
    </source>
</evidence>
<keyword evidence="5 7" id="KW-0547">Nucleotide-binding</keyword>